<dbReference type="AlphaFoldDB" id="H2IT34"/>
<keyword evidence="2" id="KW-1185">Reference proteome</keyword>
<dbReference type="Proteomes" id="UP000009010">
    <property type="component" value="Chromosome"/>
</dbReference>
<dbReference type="HOGENOM" id="CLU_3204333_0_0_6"/>
<name>H2IT34_RAHAC</name>
<evidence type="ECO:0000313" key="1">
    <source>
        <dbReference type="EMBL" id="AEX51553.1"/>
    </source>
</evidence>
<dbReference type="EMBL" id="CP003244">
    <property type="protein sequence ID" value="AEX51553.1"/>
    <property type="molecule type" value="Genomic_DNA"/>
</dbReference>
<dbReference type="STRING" id="745277.Rahaq2_1678"/>
<organism evidence="1 2">
    <name type="scientific">Rahnella aquatilis (strain ATCC 33071 / DSM 4594 / JCM 1683 / NBRC 105701 / NCIMB 13365 / CIP 78.65)</name>
    <dbReference type="NCBI Taxonomy" id="745277"/>
    <lineage>
        <taxon>Bacteria</taxon>
        <taxon>Pseudomonadati</taxon>
        <taxon>Pseudomonadota</taxon>
        <taxon>Gammaproteobacteria</taxon>
        <taxon>Enterobacterales</taxon>
        <taxon>Yersiniaceae</taxon>
        <taxon>Rahnella</taxon>
    </lineage>
</organism>
<accession>H2IT34</accession>
<reference evidence="2" key="2">
    <citation type="submission" date="2012-01" db="EMBL/GenBank/DDBJ databases">
        <title>Complete sequence of chromosome of Rahnella aquatilis CIP 78.65.</title>
        <authorList>
            <person name="Lucas S."/>
            <person name="Han J."/>
            <person name="Lapidus A."/>
            <person name="Cheng J.-F."/>
            <person name="Goodwin L."/>
            <person name="Pitluck S."/>
            <person name="Peters L."/>
            <person name="Ovchinnikova G."/>
            <person name="Held B."/>
            <person name="Detter J.C."/>
            <person name="Han C."/>
            <person name="Tapia R."/>
            <person name="Land M."/>
            <person name="Hauser L."/>
            <person name="Kyrpides N."/>
            <person name="Ivanova N."/>
            <person name="Pagani I."/>
            <person name="Sobecky P."/>
            <person name="Martinez R."/>
            <person name="Woyke T."/>
        </authorList>
    </citation>
    <scope>NUCLEOTIDE SEQUENCE [LARGE SCALE GENOMIC DNA]</scope>
    <source>
        <strain evidence="2">ATCC 33071 / DSM 4594 / JCM 1683 / NBRC 105701 / NCIMB 13365 / CIP 78.65</strain>
    </source>
</reference>
<reference evidence="1 2" key="1">
    <citation type="journal article" date="2012" name="J. Bacteriol.">
        <title>Complete Genome Sequence of Rahnella aquatilis CIP 78.65.</title>
        <authorList>
            <person name="Martinez R.J."/>
            <person name="Bruce D."/>
            <person name="Detter C."/>
            <person name="Goodwin L.A."/>
            <person name="Han J."/>
            <person name="Han C.S."/>
            <person name="Held B."/>
            <person name="Land M.L."/>
            <person name="Mikhailova N."/>
            <person name="Nolan M."/>
            <person name="Pennacchio L."/>
            <person name="Pitluck S."/>
            <person name="Tapia R."/>
            <person name="Woyke T."/>
            <person name="Sobecky P.A."/>
        </authorList>
    </citation>
    <scope>NUCLEOTIDE SEQUENCE [LARGE SCALE GENOMIC DNA]</scope>
    <source>
        <strain evidence="2">ATCC 33071 / DSM 4594 / JCM 1683 / NBRC 105701 / NCIMB 13365 / CIP 78.65</strain>
    </source>
</reference>
<proteinExistence type="predicted"/>
<evidence type="ECO:0000313" key="2">
    <source>
        <dbReference type="Proteomes" id="UP000009010"/>
    </source>
</evidence>
<dbReference type="KEGG" id="raq:Rahaq2_1678"/>
<protein>
    <submittedName>
        <fullName evidence="1">Uncharacterized protein</fullName>
    </submittedName>
</protein>
<sequence length="45" mass="5446">MHEMMPPGQVITEKIVFTGRNDTRKMRHKNVNYMIFINLLCHFPR</sequence>
<gene>
    <name evidence="1" type="ordered locus">Rahaq2_1678</name>
</gene>